<dbReference type="RefSeq" id="WP_310472368.1">
    <property type="nucleotide sequence ID" value="NZ_CP136522.1"/>
</dbReference>
<protein>
    <recommendedName>
        <fullName evidence="3">HTH luxR-type domain-containing protein</fullName>
    </recommendedName>
</protein>
<name>A0ABZ0JWX0_9GAMM</name>
<evidence type="ECO:0000313" key="1">
    <source>
        <dbReference type="EMBL" id="WOT04731.1"/>
    </source>
</evidence>
<dbReference type="Proteomes" id="UP001529491">
    <property type="component" value="Chromosome"/>
</dbReference>
<dbReference type="InterPro" id="IPR016032">
    <property type="entry name" value="Sig_transdc_resp-reg_C-effctor"/>
</dbReference>
<dbReference type="InterPro" id="IPR036388">
    <property type="entry name" value="WH-like_DNA-bd_sf"/>
</dbReference>
<dbReference type="Gene3D" id="1.10.10.10">
    <property type="entry name" value="Winged helix-like DNA-binding domain superfamily/Winged helix DNA-binding domain"/>
    <property type="match status" value="1"/>
</dbReference>
<dbReference type="EMBL" id="CP136522">
    <property type="protein sequence ID" value="WOT04731.1"/>
    <property type="molecule type" value="Genomic_DNA"/>
</dbReference>
<organism evidence="1 2">
    <name type="scientific">Shewanella youngdeokensis</name>
    <dbReference type="NCBI Taxonomy" id="2999068"/>
    <lineage>
        <taxon>Bacteria</taxon>
        <taxon>Pseudomonadati</taxon>
        <taxon>Pseudomonadota</taxon>
        <taxon>Gammaproteobacteria</taxon>
        <taxon>Alteromonadales</taxon>
        <taxon>Shewanellaceae</taxon>
        <taxon>Shewanella</taxon>
    </lineage>
</organism>
<evidence type="ECO:0008006" key="3">
    <source>
        <dbReference type="Google" id="ProtNLM"/>
    </source>
</evidence>
<evidence type="ECO:0000313" key="2">
    <source>
        <dbReference type="Proteomes" id="UP001529491"/>
    </source>
</evidence>
<dbReference type="SUPFAM" id="SSF46894">
    <property type="entry name" value="C-terminal effector domain of the bipartite response regulators"/>
    <property type="match status" value="1"/>
</dbReference>
<gene>
    <name evidence="1" type="ORF">RGE70_15640</name>
</gene>
<proteinExistence type="predicted"/>
<sequence>MTKLDPDLIKSTQSVIHIWLSDVSLRQQKMKSELLNELGYCKQISVSFSLPNFDYLKGFYSFFYRLDCPLTDAERTQLLNNKMTHIQMLGSHIASESLLTGPFEDYSILKPSTVSIIKHLAEGYSRKELSDIHYMSARGVDYHIEKAKVTLDAKNTSHLIHIAHQIKLI</sequence>
<reference evidence="1 2" key="1">
    <citation type="submission" date="2023-10" db="EMBL/GenBank/DDBJ databases">
        <title>Complete genome sequence of Shewanella sp. DAU334.</title>
        <authorList>
            <person name="Lee Y.-S."/>
            <person name="Jeong H.-R."/>
            <person name="Hwang E.-J."/>
            <person name="Choi Y.-L."/>
            <person name="Kim G.-D."/>
        </authorList>
    </citation>
    <scope>NUCLEOTIDE SEQUENCE [LARGE SCALE GENOMIC DNA]</scope>
    <source>
        <strain evidence="1 2">DAU334</strain>
    </source>
</reference>
<keyword evidence="2" id="KW-1185">Reference proteome</keyword>
<accession>A0ABZ0JWX0</accession>